<dbReference type="PANTHER" id="PTHR30177:SF4">
    <property type="entry name" value="OSMOPROTECTANT IMPORT PERMEASE PROTEIN OSMW"/>
    <property type="match status" value="1"/>
</dbReference>
<evidence type="ECO:0000256" key="2">
    <source>
        <dbReference type="ARBA" id="ARBA00022448"/>
    </source>
</evidence>
<evidence type="ECO:0000256" key="6">
    <source>
        <dbReference type="RuleBase" id="RU363032"/>
    </source>
</evidence>
<keyword evidence="3 6" id="KW-0812">Transmembrane</keyword>
<dbReference type="CDD" id="cd06261">
    <property type="entry name" value="TM_PBP2"/>
    <property type="match status" value="1"/>
</dbReference>
<feature type="domain" description="ABC transmembrane type-1" evidence="7">
    <location>
        <begin position="22"/>
        <end position="208"/>
    </location>
</feature>
<keyword evidence="2 6" id="KW-0813">Transport</keyword>
<proteinExistence type="inferred from homology"/>
<dbReference type="Pfam" id="PF00528">
    <property type="entry name" value="BPD_transp_1"/>
    <property type="match status" value="1"/>
</dbReference>
<evidence type="ECO:0000256" key="1">
    <source>
        <dbReference type="ARBA" id="ARBA00004141"/>
    </source>
</evidence>
<dbReference type="PANTHER" id="PTHR30177">
    <property type="entry name" value="GLYCINE BETAINE/L-PROLINE TRANSPORT SYSTEM PERMEASE PROTEIN PROW"/>
    <property type="match status" value="1"/>
</dbReference>
<dbReference type="RefSeq" id="WP_345521831.1">
    <property type="nucleotide sequence ID" value="NZ_BAABKM010000002.1"/>
</dbReference>
<organism evidence="8 9">
    <name type="scientific">Nocardioides conyzicola</name>
    <dbReference type="NCBI Taxonomy" id="1651781"/>
    <lineage>
        <taxon>Bacteria</taxon>
        <taxon>Bacillati</taxon>
        <taxon>Actinomycetota</taxon>
        <taxon>Actinomycetes</taxon>
        <taxon>Propionibacteriales</taxon>
        <taxon>Nocardioidaceae</taxon>
        <taxon>Nocardioides</taxon>
    </lineage>
</organism>
<accession>A0ABP8XFL9</accession>
<dbReference type="Gene3D" id="1.10.3720.10">
    <property type="entry name" value="MetI-like"/>
    <property type="match status" value="1"/>
</dbReference>
<evidence type="ECO:0000313" key="9">
    <source>
        <dbReference type="Proteomes" id="UP001499974"/>
    </source>
</evidence>
<dbReference type="Proteomes" id="UP001499974">
    <property type="component" value="Unassembled WGS sequence"/>
</dbReference>
<evidence type="ECO:0000259" key="7">
    <source>
        <dbReference type="PROSITE" id="PS50928"/>
    </source>
</evidence>
<keyword evidence="9" id="KW-1185">Reference proteome</keyword>
<evidence type="ECO:0000256" key="4">
    <source>
        <dbReference type="ARBA" id="ARBA00022989"/>
    </source>
</evidence>
<feature type="transmembrane region" description="Helical" evidence="6">
    <location>
        <begin position="26"/>
        <end position="45"/>
    </location>
</feature>
<evidence type="ECO:0000256" key="5">
    <source>
        <dbReference type="ARBA" id="ARBA00023136"/>
    </source>
</evidence>
<keyword evidence="5 6" id="KW-0472">Membrane</keyword>
<dbReference type="InterPro" id="IPR035906">
    <property type="entry name" value="MetI-like_sf"/>
</dbReference>
<evidence type="ECO:0000256" key="3">
    <source>
        <dbReference type="ARBA" id="ARBA00022692"/>
    </source>
</evidence>
<comment type="caution">
    <text evidence="8">The sequence shown here is derived from an EMBL/GenBank/DDBJ whole genome shotgun (WGS) entry which is preliminary data.</text>
</comment>
<keyword evidence="4 6" id="KW-1133">Transmembrane helix</keyword>
<comment type="subcellular location">
    <subcellularLocation>
        <location evidence="6">Cell membrane</location>
        <topology evidence="6">Multi-pass membrane protein</topology>
    </subcellularLocation>
    <subcellularLocation>
        <location evidence="1">Membrane</location>
        <topology evidence="1">Multi-pass membrane protein</topology>
    </subcellularLocation>
</comment>
<dbReference type="InterPro" id="IPR000515">
    <property type="entry name" value="MetI-like"/>
</dbReference>
<name>A0ABP8XFL9_9ACTN</name>
<dbReference type="SUPFAM" id="SSF161098">
    <property type="entry name" value="MetI-like"/>
    <property type="match status" value="1"/>
</dbReference>
<dbReference type="InterPro" id="IPR051204">
    <property type="entry name" value="ABC_transp_perm/SBD"/>
</dbReference>
<sequence>MNFFEEVREYLRINHETVVQALVQHIWLALLPVAIAFALSLPIGWAVARFGWVRHPVLTLSSIIYTVPSLALLLLLPGILHTSFLDPLNVVIALTLYSLALLVRAVVDGLESIDDQVVQSATAMGYRPARRWFTVDLPLALPVILSGLRVATVANISMVSVAALIGIGGLGQLFTRGFQLQFYAPPIAIGLVLSVLLALIADTIIVLVQRVATPWTRAGGAR</sequence>
<reference evidence="9" key="1">
    <citation type="journal article" date="2019" name="Int. J. Syst. Evol. Microbiol.">
        <title>The Global Catalogue of Microorganisms (GCM) 10K type strain sequencing project: providing services to taxonomists for standard genome sequencing and annotation.</title>
        <authorList>
            <consortium name="The Broad Institute Genomics Platform"/>
            <consortium name="The Broad Institute Genome Sequencing Center for Infectious Disease"/>
            <person name="Wu L."/>
            <person name="Ma J."/>
        </authorList>
    </citation>
    <scope>NUCLEOTIDE SEQUENCE [LARGE SCALE GENOMIC DNA]</scope>
    <source>
        <strain evidence="9">JCM 18531</strain>
    </source>
</reference>
<dbReference type="EMBL" id="BAABKM010000002">
    <property type="protein sequence ID" value="GAA4707182.1"/>
    <property type="molecule type" value="Genomic_DNA"/>
</dbReference>
<gene>
    <name evidence="8" type="ORF">GCM10023349_27030</name>
</gene>
<feature type="transmembrane region" description="Helical" evidence="6">
    <location>
        <begin position="57"/>
        <end position="76"/>
    </location>
</feature>
<feature type="transmembrane region" description="Helical" evidence="6">
    <location>
        <begin position="187"/>
        <end position="208"/>
    </location>
</feature>
<comment type="similarity">
    <text evidence="6">Belongs to the binding-protein-dependent transport system permease family.</text>
</comment>
<dbReference type="PROSITE" id="PS50928">
    <property type="entry name" value="ABC_TM1"/>
    <property type="match status" value="1"/>
</dbReference>
<feature type="transmembrane region" description="Helical" evidence="6">
    <location>
        <begin position="139"/>
        <end position="167"/>
    </location>
</feature>
<evidence type="ECO:0000313" key="8">
    <source>
        <dbReference type="EMBL" id="GAA4707182.1"/>
    </source>
</evidence>
<feature type="transmembrane region" description="Helical" evidence="6">
    <location>
        <begin position="88"/>
        <end position="107"/>
    </location>
</feature>
<protein>
    <submittedName>
        <fullName evidence="8">ABC transporter permease subunit</fullName>
    </submittedName>
</protein>